<comment type="caution">
    <text evidence="3">The sequence shown here is derived from an EMBL/GenBank/DDBJ whole genome shotgun (WGS) entry which is preliminary data.</text>
</comment>
<organism evidence="3 4">
    <name type="scientific">Fulvimarina endophytica</name>
    <dbReference type="NCBI Taxonomy" id="2293836"/>
    <lineage>
        <taxon>Bacteria</taxon>
        <taxon>Pseudomonadati</taxon>
        <taxon>Pseudomonadota</taxon>
        <taxon>Alphaproteobacteria</taxon>
        <taxon>Hyphomicrobiales</taxon>
        <taxon>Aurantimonadaceae</taxon>
        <taxon>Fulvimarina</taxon>
    </lineage>
</organism>
<accession>A0A371X542</accession>
<dbReference type="EMBL" id="QURL01000003">
    <property type="protein sequence ID" value="RFC64345.1"/>
    <property type="molecule type" value="Genomic_DNA"/>
</dbReference>
<proteinExistence type="predicted"/>
<dbReference type="Proteomes" id="UP000264310">
    <property type="component" value="Unassembled WGS sequence"/>
</dbReference>
<dbReference type="PIRSF" id="PIRSF000709">
    <property type="entry name" value="6PFK_2-Ptase"/>
    <property type="match status" value="1"/>
</dbReference>
<dbReference type="AlphaFoldDB" id="A0A371X542"/>
<sequence>MVVDDIFFCRHGQTDYNAEGRLQGRRDIPLNALGRFQAKRNGTYLRRLLGERAGEFRFVASPLSRAQETMRILRRELGLPEDGFETDERLVEVSYGDWEGSTLEEVAARDAQAIAAREADKWNYRCPGATSESYGDLLARIEPLLAELEARTILVSHGGVSRAVLRSAGKVGEWDAAMTIIPQDRLLVFREDGPHWL</sequence>
<evidence type="ECO:0000256" key="1">
    <source>
        <dbReference type="PIRSR" id="PIRSR613078-1"/>
    </source>
</evidence>
<dbReference type="GO" id="GO:0016791">
    <property type="term" value="F:phosphatase activity"/>
    <property type="evidence" value="ECO:0007669"/>
    <property type="project" value="TreeGrafter"/>
</dbReference>
<dbReference type="GO" id="GO:0005737">
    <property type="term" value="C:cytoplasm"/>
    <property type="evidence" value="ECO:0007669"/>
    <property type="project" value="TreeGrafter"/>
</dbReference>
<dbReference type="CDD" id="cd07067">
    <property type="entry name" value="HP_PGM_like"/>
    <property type="match status" value="1"/>
</dbReference>
<gene>
    <name evidence="3" type="ORF">DYI37_08455</name>
</gene>
<dbReference type="OrthoDB" id="9781415at2"/>
<dbReference type="Gene3D" id="3.40.50.1240">
    <property type="entry name" value="Phosphoglycerate mutase-like"/>
    <property type="match status" value="1"/>
</dbReference>
<name>A0A371X542_9HYPH</name>
<dbReference type="SMART" id="SM00855">
    <property type="entry name" value="PGAM"/>
    <property type="match status" value="1"/>
</dbReference>
<feature type="binding site" evidence="2">
    <location>
        <begin position="10"/>
        <end position="17"/>
    </location>
    <ligand>
        <name>substrate</name>
    </ligand>
</feature>
<feature type="active site" description="Proton donor/acceptor" evidence="1">
    <location>
        <position position="92"/>
    </location>
</feature>
<protein>
    <submittedName>
        <fullName evidence="3">Histidine phosphatase family protein</fullName>
    </submittedName>
</protein>
<feature type="active site" description="Tele-phosphohistidine intermediate" evidence="1">
    <location>
        <position position="11"/>
    </location>
</feature>
<feature type="binding site" evidence="2">
    <location>
        <position position="65"/>
    </location>
    <ligand>
        <name>substrate</name>
    </ligand>
</feature>
<dbReference type="PANTHER" id="PTHR48100:SF59">
    <property type="entry name" value="ADENOSYLCOBALAMIN_ALPHA-RIBAZOLE PHOSPHATASE"/>
    <property type="match status" value="1"/>
</dbReference>
<evidence type="ECO:0000313" key="4">
    <source>
        <dbReference type="Proteomes" id="UP000264310"/>
    </source>
</evidence>
<dbReference type="InterPro" id="IPR050275">
    <property type="entry name" value="PGM_Phosphatase"/>
</dbReference>
<dbReference type="RefSeq" id="WP_116682761.1">
    <property type="nucleotide sequence ID" value="NZ_QURL01000003.1"/>
</dbReference>
<dbReference type="InterPro" id="IPR029033">
    <property type="entry name" value="His_PPase_superfam"/>
</dbReference>
<dbReference type="SUPFAM" id="SSF53254">
    <property type="entry name" value="Phosphoglycerate mutase-like"/>
    <property type="match status" value="1"/>
</dbReference>
<reference evidence="3 4" key="1">
    <citation type="submission" date="2018-08" db="EMBL/GenBank/DDBJ databases">
        <title>Fulvimarina sp. 85, whole genome shotgun sequence.</title>
        <authorList>
            <person name="Tuo L."/>
        </authorList>
    </citation>
    <scope>NUCLEOTIDE SEQUENCE [LARGE SCALE GENOMIC DNA]</scope>
    <source>
        <strain evidence="3 4">85</strain>
    </source>
</reference>
<dbReference type="PANTHER" id="PTHR48100">
    <property type="entry name" value="BROAD-SPECIFICITY PHOSPHATASE YOR283W-RELATED"/>
    <property type="match status" value="1"/>
</dbReference>
<keyword evidence="4" id="KW-1185">Reference proteome</keyword>
<evidence type="ECO:0000313" key="3">
    <source>
        <dbReference type="EMBL" id="RFC64345.1"/>
    </source>
</evidence>
<evidence type="ECO:0000256" key="2">
    <source>
        <dbReference type="PIRSR" id="PIRSR613078-2"/>
    </source>
</evidence>
<dbReference type="Pfam" id="PF00300">
    <property type="entry name" value="His_Phos_1"/>
    <property type="match status" value="1"/>
</dbReference>
<dbReference type="InterPro" id="IPR013078">
    <property type="entry name" value="His_Pase_superF_clade-1"/>
</dbReference>
<feature type="binding site" evidence="2">
    <location>
        <begin position="92"/>
        <end position="95"/>
    </location>
    <ligand>
        <name>substrate</name>
    </ligand>
</feature>